<evidence type="ECO:0000313" key="3">
    <source>
        <dbReference type="EMBL" id="MBY8336147.1"/>
    </source>
</evidence>
<dbReference type="EMBL" id="JAHWXP010000001">
    <property type="protein sequence ID" value="MBY8336147.1"/>
    <property type="molecule type" value="Genomic_DNA"/>
</dbReference>
<keyword evidence="1" id="KW-1133">Transmembrane helix</keyword>
<organism evidence="3 4">
    <name type="scientific">Alteriqipengyuania abyssalis</name>
    <dbReference type="NCBI Taxonomy" id="2860200"/>
    <lineage>
        <taxon>Bacteria</taxon>
        <taxon>Pseudomonadati</taxon>
        <taxon>Pseudomonadota</taxon>
        <taxon>Alphaproteobacteria</taxon>
        <taxon>Sphingomonadales</taxon>
        <taxon>Erythrobacteraceae</taxon>
        <taxon>Alteriqipengyuania</taxon>
    </lineage>
</organism>
<accession>A0ABS7PBP5</accession>
<dbReference type="RefSeq" id="WP_222823850.1">
    <property type="nucleotide sequence ID" value="NZ_JAHWXP010000001.1"/>
</dbReference>
<sequence length="198" mass="21636">MLARALNRLRRDTRGSTIVEFAIIAPSFMILLMGVFDLGQTVYLRAVMNGAMQEAARDSTLESGPTAEATIDGMVETRVQHVLRSAELSFDRKSYYDFTDVERPEAINDANANGECDAGETFEDENGNGIWDSDVGSAGFGGARDITMYTVTATYDKLFPLYGLLGLPQEASIEMSTVLKNQPYAQQNGKAVPETKPC</sequence>
<dbReference type="Proteomes" id="UP000759298">
    <property type="component" value="Unassembled WGS sequence"/>
</dbReference>
<dbReference type="Pfam" id="PF07811">
    <property type="entry name" value="TadE"/>
    <property type="match status" value="1"/>
</dbReference>
<evidence type="ECO:0000313" key="4">
    <source>
        <dbReference type="Proteomes" id="UP000759298"/>
    </source>
</evidence>
<name>A0ABS7PBP5_9SPHN</name>
<comment type="caution">
    <text evidence="3">The sequence shown here is derived from an EMBL/GenBank/DDBJ whole genome shotgun (WGS) entry which is preliminary data.</text>
</comment>
<evidence type="ECO:0000259" key="2">
    <source>
        <dbReference type="Pfam" id="PF07811"/>
    </source>
</evidence>
<dbReference type="InterPro" id="IPR012495">
    <property type="entry name" value="TadE-like_dom"/>
</dbReference>
<feature type="domain" description="TadE-like" evidence="2">
    <location>
        <begin position="15"/>
        <end position="57"/>
    </location>
</feature>
<keyword evidence="1" id="KW-0812">Transmembrane</keyword>
<evidence type="ECO:0000256" key="1">
    <source>
        <dbReference type="SAM" id="Phobius"/>
    </source>
</evidence>
<feature type="transmembrane region" description="Helical" evidence="1">
    <location>
        <begin position="21"/>
        <end position="43"/>
    </location>
</feature>
<gene>
    <name evidence="3" type="ORF">KYN89_03720</name>
</gene>
<reference evidence="3 4" key="1">
    <citation type="submission" date="2021-07" db="EMBL/GenBank/DDBJ databases">
        <title>Alteriqipengyuania abyssalis NZ-12B nov, sp.nov isolated from deep sea sponge in pacific ocean.</title>
        <authorList>
            <person name="Tareen S."/>
            <person name="Wink J."/>
        </authorList>
    </citation>
    <scope>NUCLEOTIDE SEQUENCE [LARGE SCALE GENOMIC DNA]</scope>
    <source>
        <strain evidence="3 4">NZ-12B</strain>
    </source>
</reference>
<proteinExistence type="predicted"/>
<protein>
    <submittedName>
        <fullName evidence="3">Pilus assembly protein</fullName>
    </submittedName>
</protein>
<keyword evidence="4" id="KW-1185">Reference proteome</keyword>
<keyword evidence="1" id="KW-0472">Membrane</keyword>